<dbReference type="GO" id="GO:0071949">
    <property type="term" value="F:FAD binding"/>
    <property type="evidence" value="ECO:0007669"/>
    <property type="project" value="InterPro"/>
</dbReference>
<dbReference type="InterPro" id="IPR036318">
    <property type="entry name" value="FAD-bd_PCMH-like_sf"/>
</dbReference>
<keyword evidence="3" id="KW-0560">Oxidoreductase</keyword>
<dbReference type="PANTHER" id="PTHR42659">
    <property type="entry name" value="XANTHINE DEHYDROGENASE SUBUNIT C-RELATED"/>
    <property type="match status" value="1"/>
</dbReference>
<dbReference type="AlphaFoldDB" id="A0AA48GU10"/>
<dbReference type="InterPro" id="IPR005107">
    <property type="entry name" value="CO_DH_flav_C"/>
</dbReference>
<organism evidence="5 6">
    <name type="scientific">Mesoterricola silvestris</name>
    <dbReference type="NCBI Taxonomy" id="2927979"/>
    <lineage>
        <taxon>Bacteria</taxon>
        <taxon>Pseudomonadati</taxon>
        <taxon>Acidobacteriota</taxon>
        <taxon>Holophagae</taxon>
        <taxon>Holophagales</taxon>
        <taxon>Holophagaceae</taxon>
        <taxon>Mesoterricola</taxon>
    </lineage>
</organism>
<dbReference type="SUPFAM" id="SSF56176">
    <property type="entry name" value="FAD-binding/transporter-associated domain-like"/>
    <property type="match status" value="1"/>
</dbReference>
<dbReference type="InterPro" id="IPR016167">
    <property type="entry name" value="FAD-bd_PCMH_sub1"/>
</dbReference>
<evidence type="ECO:0000256" key="2">
    <source>
        <dbReference type="ARBA" id="ARBA00022827"/>
    </source>
</evidence>
<protein>
    <submittedName>
        <fullName evidence="5">Carbon-monoxide dehydrogenase medium subunit</fullName>
    </submittedName>
</protein>
<dbReference type="InterPro" id="IPR002346">
    <property type="entry name" value="Mopterin_DH_FAD-bd"/>
</dbReference>
<evidence type="ECO:0000256" key="3">
    <source>
        <dbReference type="ARBA" id="ARBA00023002"/>
    </source>
</evidence>
<keyword evidence="1" id="KW-0285">Flavoprotein</keyword>
<dbReference type="EMBL" id="AP027080">
    <property type="protein sequence ID" value="BDU74042.1"/>
    <property type="molecule type" value="Genomic_DNA"/>
</dbReference>
<reference evidence="6" key="1">
    <citation type="journal article" date="2023" name="Int. J. Syst. Evol. Microbiol.">
        <title>Mesoterricola silvestris gen. nov., sp. nov., Mesoterricola sediminis sp. nov., Geothrix oryzae sp. nov., Geothrix edaphica sp. nov., Geothrix rubra sp. nov., and Geothrix limicola sp. nov., six novel members of Acidobacteriota isolated from soils.</title>
        <authorList>
            <person name="Itoh H."/>
            <person name="Sugisawa Y."/>
            <person name="Mise K."/>
            <person name="Xu Z."/>
            <person name="Kuniyasu M."/>
            <person name="Ushijima N."/>
            <person name="Kawano K."/>
            <person name="Kobayashi E."/>
            <person name="Shiratori Y."/>
            <person name="Masuda Y."/>
            <person name="Senoo K."/>
        </authorList>
    </citation>
    <scope>NUCLEOTIDE SEQUENCE [LARGE SCALE GENOMIC DNA]</scope>
    <source>
        <strain evidence="6">W79</strain>
    </source>
</reference>
<dbReference type="GO" id="GO:0016491">
    <property type="term" value="F:oxidoreductase activity"/>
    <property type="evidence" value="ECO:0007669"/>
    <property type="project" value="UniProtKB-KW"/>
</dbReference>
<dbReference type="PROSITE" id="PS51387">
    <property type="entry name" value="FAD_PCMH"/>
    <property type="match status" value="1"/>
</dbReference>
<accession>A0AA48GU10</accession>
<dbReference type="KEGG" id="msil:METEAL_32160"/>
<dbReference type="InterPro" id="IPR016169">
    <property type="entry name" value="FAD-bd_PCMH_sub2"/>
</dbReference>
<evidence type="ECO:0000313" key="5">
    <source>
        <dbReference type="EMBL" id="BDU74042.1"/>
    </source>
</evidence>
<dbReference type="PANTHER" id="PTHR42659:SF2">
    <property type="entry name" value="XANTHINE DEHYDROGENASE SUBUNIT C-RELATED"/>
    <property type="match status" value="1"/>
</dbReference>
<dbReference type="Gene3D" id="3.30.390.50">
    <property type="entry name" value="CO dehydrogenase flavoprotein, C-terminal domain"/>
    <property type="match status" value="1"/>
</dbReference>
<dbReference type="Gene3D" id="3.30.43.10">
    <property type="entry name" value="Uridine Diphospho-n-acetylenolpyruvylglucosamine Reductase, domain 2"/>
    <property type="match status" value="1"/>
</dbReference>
<dbReference type="InterPro" id="IPR016166">
    <property type="entry name" value="FAD-bd_PCMH"/>
</dbReference>
<dbReference type="SMART" id="SM01092">
    <property type="entry name" value="CO_deh_flav_C"/>
    <property type="match status" value="1"/>
</dbReference>
<name>A0AA48GU10_9BACT</name>
<proteinExistence type="predicted"/>
<evidence type="ECO:0000259" key="4">
    <source>
        <dbReference type="PROSITE" id="PS51387"/>
    </source>
</evidence>
<evidence type="ECO:0000313" key="6">
    <source>
        <dbReference type="Proteomes" id="UP001238179"/>
    </source>
</evidence>
<dbReference type="Gene3D" id="3.30.465.10">
    <property type="match status" value="1"/>
</dbReference>
<dbReference type="Proteomes" id="UP001238179">
    <property type="component" value="Chromosome"/>
</dbReference>
<dbReference type="RefSeq" id="WP_316412713.1">
    <property type="nucleotide sequence ID" value="NZ_AP027080.1"/>
</dbReference>
<feature type="domain" description="FAD-binding PCMH-type" evidence="4">
    <location>
        <begin position="1"/>
        <end position="179"/>
    </location>
</feature>
<dbReference type="InterPro" id="IPR051312">
    <property type="entry name" value="Diverse_Substr_Oxidored"/>
</dbReference>
<dbReference type="SUPFAM" id="SSF55447">
    <property type="entry name" value="CO dehydrogenase flavoprotein C-terminal domain-like"/>
    <property type="match status" value="1"/>
</dbReference>
<keyword evidence="2" id="KW-0274">FAD</keyword>
<dbReference type="Pfam" id="PF03450">
    <property type="entry name" value="CO_deh_flav_C"/>
    <property type="match status" value="1"/>
</dbReference>
<dbReference type="Pfam" id="PF00941">
    <property type="entry name" value="FAD_binding_5"/>
    <property type="match status" value="1"/>
</dbReference>
<gene>
    <name evidence="5" type="ORF">METEAL_32160</name>
</gene>
<keyword evidence="6" id="KW-1185">Reference proteome</keyword>
<dbReference type="InterPro" id="IPR036683">
    <property type="entry name" value="CO_DH_flav_C_dom_sf"/>
</dbReference>
<sequence length="295" mass="32026">MRSFLPDYAIQAPGTLAEALGILAAEPGAWTPIAGGTDLMVLFNAGRLPGRRLLDISRIYELRGIEDDPSRLSLGSLITYSELLEQRAVHQFFPNLVKSARATGALAIQNRGTLGGNIVNASPAADTPPSLLAYGAEVQLVSVRGSRWVPYDAFHLDYKKMDLAPDELVARIRLPKPQGLGFHFYRKVGTRQAQAISKVCLAAYARIEDRVVTELRVGLGSVAPVPLRARRAEAAVAGHPLEALPIEEARRAVLEDISPIDDIRASAHYRRVVTGNVLAQMLTELGQSRFTPGHP</sequence>
<evidence type="ECO:0000256" key="1">
    <source>
        <dbReference type="ARBA" id="ARBA00022630"/>
    </source>
</evidence>